<feature type="compositionally biased region" description="Polar residues" evidence="1">
    <location>
        <begin position="88"/>
        <end position="116"/>
    </location>
</feature>
<evidence type="ECO:0000256" key="1">
    <source>
        <dbReference type="SAM" id="MobiDB-lite"/>
    </source>
</evidence>
<gene>
    <name evidence="3" type="ORF">HO173_002312</name>
</gene>
<comment type="caution">
    <text evidence="3">The sequence shown here is derived from an EMBL/GenBank/DDBJ whole genome shotgun (WGS) entry which is preliminary data.</text>
</comment>
<feature type="signal peptide" evidence="2">
    <location>
        <begin position="1"/>
        <end position="19"/>
    </location>
</feature>
<organism evidence="3 4">
    <name type="scientific">Letharia columbiana</name>
    <dbReference type="NCBI Taxonomy" id="112416"/>
    <lineage>
        <taxon>Eukaryota</taxon>
        <taxon>Fungi</taxon>
        <taxon>Dikarya</taxon>
        <taxon>Ascomycota</taxon>
        <taxon>Pezizomycotina</taxon>
        <taxon>Lecanoromycetes</taxon>
        <taxon>OSLEUM clade</taxon>
        <taxon>Lecanoromycetidae</taxon>
        <taxon>Lecanorales</taxon>
        <taxon>Lecanorineae</taxon>
        <taxon>Parmeliaceae</taxon>
        <taxon>Letharia</taxon>
    </lineage>
</organism>
<dbReference type="AlphaFoldDB" id="A0A8H6L8K6"/>
<proteinExistence type="predicted"/>
<dbReference type="Proteomes" id="UP000578531">
    <property type="component" value="Unassembled WGS sequence"/>
</dbReference>
<sequence length="216" mass="22700">MHHSIIATVLTTFTVSTSATPYLQGRTSGPFNGVATFNDYVDQVNNRNQVTVCGSYNDEPNYDGTSLTVFAAAAGDLSPNISPGRCNYTPSDSSQDRSVCTEPDSTGPDQQPNSETYDGPSCPASCGNCYNVTNNDSLKTVTIYIVDACPALSAYNYCKSNTAPSGKCSGPSNALDISVNAYPYLVNDGAGDGKTGSTTNLENLSILALDYCTQKA</sequence>
<dbReference type="GeneID" id="59283986"/>
<evidence type="ECO:0000313" key="4">
    <source>
        <dbReference type="Proteomes" id="UP000578531"/>
    </source>
</evidence>
<dbReference type="InterPro" id="IPR036908">
    <property type="entry name" value="RlpA-like_sf"/>
</dbReference>
<protein>
    <submittedName>
        <fullName evidence="3">Uncharacterized protein</fullName>
    </submittedName>
</protein>
<evidence type="ECO:0000313" key="3">
    <source>
        <dbReference type="EMBL" id="KAF6239766.1"/>
    </source>
</evidence>
<keyword evidence="4" id="KW-1185">Reference proteome</keyword>
<feature type="chain" id="PRO_5034996063" evidence="2">
    <location>
        <begin position="20"/>
        <end position="216"/>
    </location>
</feature>
<dbReference type="SUPFAM" id="SSF50685">
    <property type="entry name" value="Barwin-like endoglucanases"/>
    <property type="match status" value="1"/>
</dbReference>
<evidence type="ECO:0000256" key="2">
    <source>
        <dbReference type="SAM" id="SignalP"/>
    </source>
</evidence>
<accession>A0A8H6L8K6</accession>
<keyword evidence="2" id="KW-0732">Signal</keyword>
<dbReference type="Gene3D" id="2.40.40.10">
    <property type="entry name" value="RlpA-like domain"/>
    <property type="match status" value="1"/>
</dbReference>
<dbReference type="RefSeq" id="XP_037169041.1">
    <property type="nucleotide sequence ID" value="XM_037304246.1"/>
</dbReference>
<dbReference type="OrthoDB" id="623670at2759"/>
<reference evidence="3 4" key="1">
    <citation type="journal article" date="2020" name="Genomics">
        <title>Complete, high-quality genomes from long-read metagenomic sequencing of two wolf lichen thalli reveals enigmatic genome architecture.</title>
        <authorList>
            <person name="McKenzie S.K."/>
            <person name="Walston R.F."/>
            <person name="Allen J.L."/>
        </authorList>
    </citation>
    <scope>NUCLEOTIDE SEQUENCE [LARGE SCALE GENOMIC DNA]</scope>
    <source>
        <strain evidence="3">WasteWater2</strain>
    </source>
</reference>
<feature type="region of interest" description="Disordered" evidence="1">
    <location>
        <begin position="83"/>
        <end position="118"/>
    </location>
</feature>
<name>A0A8H6L8K6_9LECA</name>
<dbReference type="EMBL" id="JACCJC010000005">
    <property type="protein sequence ID" value="KAF6239766.1"/>
    <property type="molecule type" value="Genomic_DNA"/>
</dbReference>